<reference evidence="10" key="1">
    <citation type="journal article" date="2013" name="Genome Announc.">
        <title>Draft genome sequence of the grapevine dieback fungus Eutypa lata UCR-EL1.</title>
        <authorList>
            <person name="Blanco-Ulate B."/>
            <person name="Rolshausen P.E."/>
            <person name="Cantu D."/>
        </authorList>
    </citation>
    <scope>NUCLEOTIDE SEQUENCE [LARGE SCALE GENOMIC DNA]</scope>
    <source>
        <strain evidence="10">UCR-EL1</strain>
    </source>
</reference>
<evidence type="ECO:0000256" key="5">
    <source>
        <dbReference type="ARBA" id="ARBA00022917"/>
    </source>
</evidence>
<keyword evidence="4 9" id="KW-0396">Initiation factor</keyword>
<dbReference type="SUPFAM" id="SSF51161">
    <property type="entry name" value="Trimeric LpxA-like enzymes"/>
    <property type="match status" value="1"/>
</dbReference>
<dbReference type="InterPro" id="IPR056729">
    <property type="entry name" value="GMPPB_C"/>
</dbReference>
<evidence type="ECO:0000313" key="9">
    <source>
        <dbReference type="EMBL" id="EMR62451.1"/>
    </source>
</evidence>
<evidence type="ECO:0000256" key="7">
    <source>
        <dbReference type="SAM" id="MobiDB-lite"/>
    </source>
</evidence>
<evidence type="ECO:0000256" key="6">
    <source>
        <dbReference type="ARBA" id="ARBA00046432"/>
    </source>
</evidence>
<evidence type="ECO:0000256" key="3">
    <source>
        <dbReference type="ARBA" id="ARBA00022490"/>
    </source>
</evidence>
<keyword evidence="5" id="KW-0648">Protein biosynthesis</keyword>
<proteinExistence type="inferred from homology"/>
<evidence type="ECO:0000259" key="8">
    <source>
        <dbReference type="Pfam" id="PF25087"/>
    </source>
</evidence>
<feature type="domain" description="Mannose-1-phosphate guanyltransferase C-terminal" evidence="8">
    <location>
        <begin position="2"/>
        <end position="62"/>
    </location>
</feature>
<feature type="compositionally biased region" description="Acidic residues" evidence="7">
    <location>
        <begin position="107"/>
        <end position="116"/>
    </location>
</feature>
<comment type="subunit">
    <text evidence="6">Component of the translation initiation factor 2B (eIF2B) complex which is a heterodecamer of two sets of five different subunits: alpha, beta, gamma, delta and epsilon. Subunits alpha, beta and delta comprise a regulatory subcomplex and subunits epsilon and gamma comprise a catalytic subcomplex. Within the complex, the hexameric regulatory complex resides at the center, with the two heterodimeric catalytic subcomplexes bound on opposite sides.</text>
</comment>
<evidence type="ECO:0000313" key="10">
    <source>
        <dbReference type="Proteomes" id="UP000012174"/>
    </source>
</evidence>
<accession>M7SXZ6</accession>
<dbReference type="PANTHER" id="PTHR45989:SF1">
    <property type="entry name" value="TRANSLATION INITIATION FACTOR EIF-2B SUBUNIT GAMMA"/>
    <property type="match status" value="1"/>
</dbReference>
<dbReference type="Gene3D" id="2.160.10.10">
    <property type="entry name" value="Hexapeptide repeat proteins"/>
    <property type="match status" value="1"/>
</dbReference>
<dbReference type="STRING" id="1287681.M7SXZ6"/>
<name>M7SXZ6_EUTLA</name>
<dbReference type="GO" id="GO:0005829">
    <property type="term" value="C:cytosol"/>
    <property type="evidence" value="ECO:0007669"/>
    <property type="project" value="UniProtKB-SubCell"/>
</dbReference>
<dbReference type="AlphaFoldDB" id="M7SXZ6"/>
<feature type="region of interest" description="Disordered" evidence="7">
    <location>
        <begin position="73"/>
        <end position="116"/>
    </location>
</feature>
<dbReference type="InterPro" id="IPR051960">
    <property type="entry name" value="eIF2B_gamma"/>
</dbReference>
<dbReference type="InterPro" id="IPR011004">
    <property type="entry name" value="Trimer_LpxA-like_sf"/>
</dbReference>
<dbReference type="HOGENOM" id="CLU_147494_0_0_1"/>
<evidence type="ECO:0000256" key="2">
    <source>
        <dbReference type="ARBA" id="ARBA00007878"/>
    </source>
</evidence>
<evidence type="ECO:0000256" key="4">
    <source>
        <dbReference type="ARBA" id="ARBA00022540"/>
    </source>
</evidence>
<dbReference type="OrthoDB" id="10250549at2759"/>
<dbReference type="GO" id="GO:0003743">
    <property type="term" value="F:translation initiation factor activity"/>
    <property type="evidence" value="ECO:0007669"/>
    <property type="project" value="UniProtKB-KW"/>
</dbReference>
<keyword evidence="3" id="KW-0963">Cytoplasm</keyword>
<sequence>MVDEKTSIKESVVGANCQIKEGAKLFQCLLMDGVVVGKGCKLTRCILGRRSDIGEGSTLTDCEVQENLLIEPRTDDKDNKLMSSSGLEASEQEMQDVLQDVDNGDSAGDEESAILL</sequence>
<dbReference type="GO" id="GO:0002183">
    <property type="term" value="P:cytoplasmic translational initiation"/>
    <property type="evidence" value="ECO:0007669"/>
    <property type="project" value="TreeGrafter"/>
</dbReference>
<dbReference type="eggNOG" id="KOG1462">
    <property type="taxonomic scope" value="Eukaryota"/>
</dbReference>
<dbReference type="GO" id="GO:0005851">
    <property type="term" value="C:eukaryotic translation initiation factor 2B complex"/>
    <property type="evidence" value="ECO:0007669"/>
    <property type="project" value="TreeGrafter"/>
</dbReference>
<keyword evidence="10" id="KW-1185">Reference proteome</keyword>
<dbReference type="KEGG" id="ela:UCREL1_10629"/>
<comment type="similarity">
    <text evidence="2">Belongs to the eIF-2B gamma/epsilon subunits family.</text>
</comment>
<dbReference type="EMBL" id="KB707428">
    <property type="protein sequence ID" value="EMR62451.1"/>
    <property type="molecule type" value="Genomic_DNA"/>
</dbReference>
<comment type="subcellular location">
    <subcellularLocation>
        <location evidence="1">Cytoplasm</location>
        <location evidence="1">Cytosol</location>
    </subcellularLocation>
</comment>
<dbReference type="Pfam" id="PF25087">
    <property type="entry name" value="GMPPB_C"/>
    <property type="match status" value="1"/>
</dbReference>
<dbReference type="Proteomes" id="UP000012174">
    <property type="component" value="Unassembled WGS sequence"/>
</dbReference>
<protein>
    <submittedName>
        <fullName evidence="9">Putative eukaryotic translation initiation factor eif-2b subunit 3 protein</fullName>
    </submittedName>
</protein>
<evidence type="ECO:0000256" key="1">
    <source>
        <dbReference type="ARBA" id="ARBA00004514"/>
    </source>
</evidence>
<dbReference type="GO" id="GO:0005085">
    <property type="term" value="F:guanyl-nucleotide exchange factor activity"/>
    <property type="evidence" value="ECO:0007669"/>
    <property type="project" value="TreeGrafter"/>
</dbReference>
<dbReference type="PANTHER" id="PTHR45989">
    <property type="entry name" value="TRANSLATION INITIATION FACTOR EIF-2B SUBUNIT GAMMA"/>
    <property type="match status" value="1"/>
</dbReference>
<gene>
    <name evidence="9" type="ORF">UCREL1_10629</name>
</gene>
<organism evidence="9 10">
    <name type="scientific">Eutypa lata (strain UCR-EL1)</name>
    <name type="common">Grapevine dieback disease fungus</name>
    <name type="synonym">Eutypa armeniacae</name>
    <dbReference type="NCBI Taxonomy" id="1287681"/>
    <lineage>
        <taxon>Eukaryota</taxon>
        <taxon>Fungi</taxon>
        <taxon>Dikarya</taxon>
        <taxon>Ascomycota</taxon>
        <taxon>Pezizomycotina</taxon>
        <taxon>Sordariomycetes</taxon>
        <taxon>Xylariomycetidae</taxon>
        <taxon>Xylariales</taxon>
        <taxon>Diatrypaceae</taxon>
        <taxon>Eutypa</taxon>
    </lineage>
</organism>